<dbReference type="EMBL" id="GHWJ01010125">
    <property type="protein sequence ID" value="NOV42862.1"/>
    <property type="molecule type" value="Transcribed_RNA"/>
</dbReference>
<accession>A0A6M2D9S6</accession>
<feature type="signal peptide" evidence="1">
    <location>
        <begin position="1"/>
        <end position="21"/>
    </location>
</feature>
<keyword evidence="1" id="KW-0732">Signal</keyword>
<protein>
    <submittedName>
        <fullName evidence="2">Putative secreted protein</fullName>
    </submittedName>
</protein>
<proteinExistence type="predicted"/>
<dbReference type="AlphaFoldDB" id="A0A6M2D9S6"/>
<feature type="chain" id="PRO_5027099337" evidence="1">
    <location>
        <begin position="22"/>
        <end position="100"/>
    </location>
</feature>
<sequence>MFCFFFFFFSSAVTFISETFSVFHVTRHMNVFSVGMPQACNKFSCYRDPSSESGIVIFCRLPSASSSDPYTTTSPRQTLDSLLHLAFFDRASAKGSQLRE</sequence>
<organism evidence="2">
    <name type="scientific">Rhipicephalus microplus</name>
    <name type="common">Cattle tick</name>
    <name type="synonym">Boophilus microplus</name>
    <dbReference type="NCBI Taxonomy" id="6941"/>
    <lineage>
        <taxon>Eukaryota</taxon>
        <taxon>Metazoa</taxon>
        <taxon>Ecdysozoa</taxon>
        <taxon>Arthropoda</taxon>
        <taxon>Chelicerata</taxon>
        <taxon>Arachnida</taxon>
        <taxon>Acari</taxon>
        <taxon>Parasitiformes</taxon>
        <taxon>Ixodida</taxon>
        <taxon>Ixodoidea</taxon>
        <taxon>Ixodidae</taxon>
        <taxon>Rhipicephalinae</taxon>
        <taxon>Rhipicephalus</taxon>
        <taxon>Boophilus</taxon>
    </lineage>
</organism>
<reference evidence="2" key="1">
    <citation type="submission" date="2019-09" db="EMBL/GenBank/DDBJ databases">
        <title>Organ-specific transcriptomic study of the physiology of the cattle tick, Rhipicephalus microplus.</title>
        <authorList>
            <person name="Tirloni L."/>
            <person name="Braz G."/>
            <person name="Gandara A.C.P."/>
            <person name="Sabadin G.A."/>
            <person name="da Silva R.M."/>
            <person name="Guizzo M.G."/>
            <person name="Machado J.A."/>
            <person name="Costa E.P."/>
            <person name="Gomes H.F."/>
            <person name="Moraes J."/>
            <person name="Mota M.B.S."/>
            <person name="Mesquita R.D."/>
            <person name="Alvarenga P.H."/>
            <person name="Alves F."/>
            <person name="Seixas A."/>
            <person name="da Fonseca R.N."/>
            <person name="Fogaca A."/>
            <person name="Logullo C."/>
            <person name="Tanaka A."/>
            <person name="Daffre S."/>
            <person name="Termignoni C."/>
            <person name="Vaz I.S.Jr."/>
            <person name="Oliveira P.L."/>
            <person name="Ribeiro J.M."/>
        </authorList>
    </citation>
    <scope>NUCLEOTIDE SEQUENCE</scope>
    <source>
        <strain evidence="2">Porto Alegre</strain>
    </source>
</reference>
<evidence type="ECO:0000313" key="2">
    <source>
        <dbReference type="EMBL" id="NOV42862.1"/>
    </source>
</evidence>
<evidence type="ECO:0000256" key="1">
    <source>
        <dbReference type="SAM" id="SignalP"/>
    </source>
</evidence>
<name>A0A6M2D9S6_RHIMP</name>